<dbReference type="FunFam" id="1.10.3730.20:FF:000001">
    <property type="entry name" value="Quaternary ammonium compound resistance transporter SugE"/>
    <property type="match status" value="1"/>
</dbReference>
<feature type="transmembrane region" description="Helical" evidence="9">
    <location>
        <begin position="61"/>
        <end position="82"/>
    </location>
</feature>
<evidence type="ECO:0000256" key="8">
    <source>
        <dbReference type="RuleBase" id="RU003942"/>
    </source>
</evidence>
<evidence type="ECO:0000256" key="4">
    <source>
        <dbReference type="ARBA" id="ARBA00022692"/>
    </source>
</evidence>
<comment type="subcellular location">
    <subcellularLocation>
        <location evidence="1 8">Cell membrane</location>
        <topology evidence="1 8">Multi-pass membrane protein</topology>
    </subcellularLocation>
</comment>
<dbReference type="InterPro" id="IPR045324">
    <property type="entry name" value="Small_multidrug_res"/>
</dbReference>
<sequence length="126" mass="13536">MPAFSPWLFLAIAIIFEIAGTSFLKLSDGFTKWGWGGASIFCYWICFAFLAVAITKIPVGIAYAIWSGVGIMAITIIGWLAFKQSLSWPQLGFIALICIGAIGLNLTSSHDANAHDKAEIPANPAQ</sequence>
<dbReference type="PANTHER" id="PTHR30561:SF1">
    <property type="entry name" value="MULTIDRUG TRANSPORTER EMRE"/>
    <property type="match status" value="1"/>
</dbReference>
<dbReference type="GO" id="GO:0022857">
    <property type="term" value="F:transmembrane transporter activity"/>
    <property type="evidence" value="ECO:0007669"/>
    <property type="project" value="InterPro"/>
</dbReference>
<dbReference type="EMBL" id="CP018154">
    <property type="protein sequence ID" value="APG61879.1"/>
    <property type="molecule type" value="Genomic_DNA"/>
</dbReference>
<dbReference type="InterPro" id="IPR037185">
    <property type="entry name" value="EmrE-like"/>
</dbReference>
<evidence type="ECO:0000256" key="5">
    <source>
        <dbReference type="ARBA" id="ARBA00022989"/>
    </source>
</evidence>
<evidence type="ECO:0008006" key="12">
    <source>
        <dbReference type="Google" id="ProtNLM"/>
    </source>
</evidence>
<dbReference type="SUPFAM" id="SSF103481">
    <property type="entry name" value="Multidrug resistance efflux transporter EmrE"/>
    <property type="match status" value="1"/>
</dbReference>
<evidence type="ECO:0000313" key="10">
    <source>
        <dbReference type="EMBL" id="APG61879.1"/>
    </source>
</evidence>
<keyword evidence="5 9" id="KW-1133">Transmembrane helix</keyword>
<evidence type="ECO:0000256" key="3">
    <source>
        <dbReference type="ARBA" id="ARBA00022475"/>
    </source>
</evidence>
<evidence type="ECO:0000256" key="9">
    <source>
        <dbReference type="SAM" id="Phobius"/>
    </source>
</evidence>
<evidence type="ECO:0000256" key="2">
    <source>
        <dbReference type="ARBA" id="ARBA00022448"/>
    </source>
</evidence>
<dbReference type="PANTHER" id="PTHR30561">
    <property type="entry name" value="SMR FAMILY PROTON-DEPENDENT DRUG EFFLUX TRANSPORTER SUGE"/>
    <property type="match status" value="1"/>
</dbReference>
<protein>
    <recommendedName>
        <fullName evidence="12">Multidrug efflux SMR transporter</fullName>
    </recommendedName>
</protein>
<keyword evidence="6 9" id="KW-0472">Membrane</keyword>
<evidence type="ECO:0000256" key="6">
    <source>
        <dbReference type="ARBA" id="ARBA00023136"/>
    </source>
</evidence>
<dbReference type="KEGG" id="sphl:LPB140_02480"/>
<dbReference type="Pfam" id="PF00893">
    <property type="entry name" value="Multi_Drug_Res"/>
    <property type="match status" value="1"/>
</dbReference>
<evidence type="ECO:0000313" key="11">
    <source>
        <dbReference type="Proteomes" id="UP000242561"/>
    </source>
</evidence>
<organism evidence="10 11">
    <name type="scientific">Sphingorhabdus lutea</name>
    <dbReference type="NCBI Taxonomy" id="1913578"/>
    <lineage>
        <taxon>Bacteria</taxon>
        <taxon>Pseudomonadati</taxon>
        <taxon>Pseudomonadota</taxon>
        <taxon>Alphaproteobacteria</taxon>
        <taxon>Sphingomonadales</taxon>
        <taxon>Sphingomonadaceae</taxon>
        <taxon>Sphingorhabdus</taxon>
    </lineage>
</organism>
<dbReference type="RefSeq" id="WP_072558526.1">
    <property type="nucleotide sequence ID" value="NZ_CP018154.1"/>
</dbReference>
<accession>A0A1L3J9S7</accession>
<dbReference type="GO" id="GO:1990961">
    <property type="term" value="P:xenobiotic detoxification by transmembrane export across the plasma membrane"/>
    <property type="evidence" value="ECO:0007669"/>
    <property type="project" value="UniProtKB-ARBA"/>
</dbReference>
<reference evidence="10 11" key="1">
    <citation type="submission" date="2016-11" db="EMBL/GenBank/DDBJ databases">
        <title>Sphingorhabdus sp. LPB0140, isolated from marine environment.</title>
        <authorList>
            <person name="Kim E."/>
            <person name="Yi H."/>
        </authorList>
    </citation>
    <scope>NUCLEOTIDE SEQUENCE [LARGE SCALE GENOMIC DNA]</scope>
    <source>
        <strain evidence="10 11">LPB0140</strain>
    </source>
</reference>
<keyword evidence="11" id="KW-1185">Reference proteome</keyword>
<evidence type="ECO:0000256" key="7">
    <source>
        <dbReference type="ARBA" id="ARBA00038032"/>
    </source>
</evidence>
<keyword evidence="2" id="KW-0813">Transport</keyword>
<dbReference type="Gene3D" id="1.10.3730.20">
    <property type="match status" value="1"/>
</dbReference>
<evidence type="ECO:0000256" key="1">
    <source>
        <dbReference type="ARBA" id="ARBA00004651"/>
    </source>
</evidence>
<comment type="similarity">
    <text evidence="7 8">Belongs to the drug/metabolite transporter (DMT) superfamily. Small multidrug resistance (SMR) (TC 2.A.7.1) family.</text>
</comment>
<name>A0A1L3J9S7_9SPHN</name>
<dbReference type="STRING" id="1913578.LPB140_02480"/>
<feature type="transmembrane region" description="Helical" evidence="9">
    <location>
        <begin position="7"/>
        <end position="27"/>
    </location>
</feature>
<gene>
    <name evidence="10" type="ORF">LPB140_02480</name>
</gene>
<feature type="transmembrane region" description="Helical" evidence="9">
    <location>
        <begin position="33"/>
        <end position="54"/>
    </location>
</feature>
<keyword evidence="3" id="KW-1003">Cell membrane</keyword>
<feature type="transmembrane region" description="Helical" evidence="9">
    <location>
        <begin position="88"/>
        <end position="107"/>
    </location>
</feature>
<dbReference type="AlphaFoldDB" id="A0A1L3J9S7"/>
<dbReference type="OrthoDB" id="9808638at2"/>
<dbReference type="GO" id="GO:0005886">
    <property type="term" value="C:plasma membrane"/>
    <property type="evidence" value="ECO:0007669"/>
    <property type="project" value="UniProtKB-SubCell"/>
</dbReference>
<proteinExistence type="inferred from homology"/>
<dbReference type="Proteomes" id="UP000242561">
    <property type="component" value="Chromosome"/>
</dbReference>
<dbReference type="InterPro" id="IPR000390">
    <property type="entry name" value="Small_drug/metabolite_transptr"/>
</dbReference>
<keyword evidence="4 8" id="KW-0812">Transmembrane</keyword>